<dbReference type="Pfam" id="PF14223">
    <property type="entry name" value="Retrotran_gag_2"/>
    <property type="match status" value="1"/>
</dbReference>
<gene>
    <name evidence="2" type="ORF">QE152_g34302</name>
</gene>
<dbReference type="PANTHER" id="PTHR11439:SF483">
    <property type="entry name" value="PEPTIDE SYNTHASE GLIP-LIKE, PUTATIVE (AFU_ORTHOLOGUE AFUA_3G12920)-RELATED"/>
    <property type="match status" value="1"/>
</dbReference>
<dbReference type="PANTHER" id="PTHR11439">
    <property type="entry name" value="GAG-POL-RELATED RETROTRANSPOSON"/>
    <property type="match status" value="1"/>
</dbReference>
<sequence length="410" mass="47309">MNLPLINSIPIMEKAQEHSSDEDSEIDTSLPSFTDKSENKMEAVLDQHGVLTCVEKEATDPDEEFIKLDRKCKSLLIQCIADSHLQYIKDKKASYKMWNALESVFQRKGLVSQVYLRKKLLTMKLKEEEKRLVYVDNDTENGENKIDDTQYIDQENSNEESQKQPDNDAAIRKSSSTKKFPSRYDNYHVALSAEAFVDDIPESLEKAQNNRYQEKPTNVVWNALKGILRYIKGTVNLELFYPNQIDNPSKLVEFADADWANDELQRKSTSGYVFKLFESTISWCSRKQSVTAMSSTEAEYVALSETSREGIWLLNLINELGFTQHHIILYENNQSCIKLTQKTEHKRLKHIDVKYNYIKDLVTNSLVKLEYVPSNDQIADILTKNLPLCKFEKLRDCLGLRITNSEESSD</sequence>
<feature type="region of interest" description="Disordered" evidence="1">
    <location>
        <begin position="141"/>
        <end position="177"/>
    </location>
</feature>
<protein>
    <recommendedName>
        <fullName evidence="4">Copia protein</fullName>
    </recommendedName>
</protein>
<dbReference type="Proteomes" id="UP001458880">
    <property type="component" value="Unassembled WGS sequence"/>
</dbReference>
<evidence type="ECO:0000313" key="3">
    <source>
        <dbReference type="Proteomes" id="UP001458880"/>
    </source>
</evidence>
<evidence type="ECO:0000313" key="2">
    <source>
        <dbReference type="EMBL" id="KAK9693286.1"/>
    </source>
</evidence>
<name>A0AAW1IUC8_POPJA</name>
<evidence type="ECO:0000256" key="1">
    <source>
        <dbReference type="SAM" id="MobiDB-lite"/>
    </source>
</evidence>
<organism evidence="2 3">
    <name type="scientific">Popillia japonica</name>
    <name type="common">Japanese beetle</name>
    <dbReference type="NCBI Taxonomy" id="7064"/>
    <lineage>
        <taxon>Eukaryota</taxon>
        <taxon>Metazoa</taxon>
        <taxon>Ecdysozoa</taxon>
        <taxon>Arthropoda</taxon>
        <taxon>Hexapoda</taxon>
        <taxon>Insecta</taxon>
        <taxon>Pterygota</taxon>
        <taxon>Neoptera</taxon>
        <taxon>Endopterygota</taxon>
        <taxon>Coleoptera</taxon>
        <taxon>Polyphaga</taxon>
        <taxon>Scarabaeiformia</taxon>
        <taxon>Scarabaeidae</taxon>
        <taxon>Rutelinae</taxon>
        <taxon>Popillia</taxon>
    </lineage>
</organism>
<proteinExistence type="predicted"/>
<dbReference type="EMBL" id="JASPKY010000547">
    <property type="protein sequence ID" value="KAK9693286.1"/>
    <property type="molecule type" value="Genomic_DNA"/>
</dbReference>
<dbReference type="AlphaFoldDB" id="A0AAW1IUC8"/>
<evidence type="ECO:0008006" key="4">
    <source>
        <dbReference type="Google" id="ProtNLM"/>
    </source>
</evidence>
<dbReference type="CDD" id="cd09272">
    <property type="entry name" value="RNase_HI_RT_Ty1"/>
    <property type="match status" value="1"/>
</dbReference>
<reference evidence="2 3" key="1">
    <citation type="journal article" date="2024" name="BMC Genomics">
        <title>De novo assembly and annotation of Popillia japonica's genome with initial clues to its potential as an invasive pest.</title>
        <authorList>
            <person name="Cucini C."/>
            <person name="Boschi S."/>
            <person name="Funari R."/>
            <person name="Cardaioli E."/>
            <person name="Iannotti N."/>
            <person name="Marturano G."/>
            <person name="Paoli F."/>
            <person name="Bruttini M."/>
            <person name="Carapelli A."/>
            <person name="Frati F."/>
            <person name="Nardi F."/>
        </authorList>
    </citation>
    <scope>NUCLEOTIDE SEQUENCE [LARGE SCALE GENOMIC DNA]</scope>
    <source>
        <strain evidence="2">DMR45628</strain>
    </source>
</reference>
<keyword evidence="3" id="KW-1185">Reference proteome</keyword>
<comment type="caution">
    <text evidence="2">The sequence shown here is derived from an EMBL/GenBank/DDBJ whole genome shotgun (WGS) entry which is preliminary data.</text>
</comment>
<feature type="compositionally biased region" description="Basic and acidic residues" evidence="1">
    <location>
        <begin position="160"/>
        <end position="171"/>
    </location>
</feature>
<accession>A0AAW1IUC8</accession>